<name>A0A4Z0YG81_9PEZI</name>
<accession>A0A4Z0YG81</accession>
<evidence type="ECO:0000313" key="5">
    <source>
        <dbReference type="Proteomes" id="UP000297716"/>
    </source>
</evidence>
<protein>
    <recommendedName>
        <fullName evidence="3">Heterokaryon incompatibility domain-containing protein</fullName>
    </recommendedName>
</protein>
<dbReference type="STRING" id="37992.A0A4Z0YG81"/>
<feature type="domain" description="Heterokaryon incompatibility" evidence="3">
    <location>
        <begin position="391"/>
        <end position="564"/>
    </location>
</feature>
<dbReference type="AlphaFoldDB" id="A0A4Z0YG81"/>
<keyword evidence="5" id="KW-1185">Reference proteome</keyword>
<dbReference type="Proteomes" id="UP000297716">
    <property type="component" value="Unassembled WGS sequence"/>
</dbReference>
<dbReference type="EMBL" id="SKBN01000330">
    <property type="protein sequence ID" value="TGJ78948.1"/>
    <property type="molecule type" value="Genomic_DNA"/>
</dbReference>
<evidence type="ECO:0000256" key="2">
    <source>
        <dbReference type="SAM" id="MobiDB-lite"/>
    </source>
</evidence>
<feature type="region of interest" description="Disordered" evidence="2">
    <location>
        <begin position="1"/>
        <end position="68"/>
    </location>
</feature>
<reference evidence="4 5" key="1">
    <citation type="submission" date="2019-03" db="EMBL/GenBank/DDBJ databases">
        <title>Draft genome sequence of Xylaria hypoxylon DSM 108379, a ubiquitous saprotrophic-parasitic fungi on hardwood.</title>
        <authorList>
            <person name="Buettner E."/>
            <person name="Leonhardt S."/>
            <person name="Gebauer A.M."/>
            <person name="Liers C."/>
            <person name="Hofrichter M."/>
            <person name="Kellner H."/>
        </authorList>
    </citation>
    <scope>NUCLEOTIDE SEQUENCE [LARGE SCALE GENOMIC DNA]</scope>
    <source>
        <strain evidence="4 5">DSM 108379</strain>
    </source>
</reference>
<dbReference type="OrthoDB" id="2157530at2759"/>
<dbReference type="PANTHER" id="PTHR24148:SF64">
    <property type="entry name" value="HETEROKARYON INCOMPATIBILITY DOMAIN-CONTAINING PROTEIN"/>
    <property type="match status" value="1"/>
</dbReference>
<comment type="caution">
    <text evidence="4">The sequence shown here is derived from an EMBL/GenBank/DDBJ whole genome shotgun (WGS) entry which is preliminary data.</text>
</comment>
<dbReference type="Pfam" id="PF26639">
    <property type="entry name" value="Het-6_barrel"/>
    <property type="match status" value="1"/>
</dbReference>
<keyword evidence="1" id="KW-0175">Coiled coil</keyword>
<feature type="compositionally biased region" description="Polar residues" evidence="2">
    <location>
        <begin position="26"/>
        <end position="39"/>
    </location>
</feature>
<evidence type="ECO:0000313" key="4">
    <source>
        <dbReference type="EMBL" id="TGJ78948.1"/>
    </source>
</evidence>
<feature type="region of interest" description="Disordered" evidence="2">
    <location>
        <begin position="91"/>
        <end position="116"/>
    </location>
</feature>
<evidence type="ECO:0000256" key="1">
    <source>
        <dbReference type="SAM" id="Coils"/>
    </source>
</evidence>
<feature type="compositionally biased region" description="Basic and acidic residues" evidence="2">
    <location>
        <begin position="1"/>
        <end position="21"/>
    </location>
</feature>
<proteinExistence type="predicted"/>
<organism evidence="4 5">
    <name type="scientific">Xylaria hypoxylon</name>
    <dbReference type="NCBI Taxonomy" id="37992"/>
    <lineage>
        <taxon>Eukaryota</taxon>
        <taxon>Fungi</taxon>
        <taxon>Dikarya</taxon>
        <taxon>Ascomycota</taxon>
        <taxon>Pezizomycotina</taxon>
        <taxon>Sordariomycetes</taxon>
        <taxon>Xylariomycetidae</taxon>
        <taxon>Xylariales</taxon>
        <taxon>Xylariaceae</taxon>
        <taxon>Xylaria</taxon>
    </lineage>
</organism>
<evidence type="ECO:0000259" key="3">
    <source>
        <dbReference type="Pfam" id="PF06985"/>
    </source>
</evidence>
<gene>
    <name evidence="4" type="ORF">E0Z10_g9808</name>
</gene>
<dbReference type="PANTHER" id="PTHR24148">
    <property type="entry name" value="ANKYRIN REPEAT DOMAIN-CONTAINING PROTEIN 39 HOMOLOG-RELATED"/>
    <property type="match status" value="1"/>
</dbReference>
<sequence>MDDLQHRLDPWPLEPSRRDGGDPPETLNSPLGSGSTGATNHEGGRVPDFAPGPVNLGDEAMTMNTPGDANAGIPGAVGNALSGNLAKSLMARKGRRGKAGTSRTDPARAVGQGTAKRRLAPRAVPMMDGSYRVPVLSGIGETQTMKWVRTAELVQTPAAETAKTSGQFTADLAPTPFFSTIWAPGRDPNAGRNEYRNKEPGNSNLIWVARQVQDRTQIEQENRRLQEMLLEQQRHKRLRTNLGEVDGVLRDLQGRVDALFSNIDPQRPGANDVPRFEAPRNEQAFQHNFAVAARCPPFTSNNSIGESTITRQPGPSASCSRKVIGQSNFVVRDVFFTSSVGGSAGDASPVALPTIRTPLENIRFLRVSGTNTNGTTNYSLEDFRYAECPAYIALSYVWGDERFTSTISVNGKSVQVRDNLAQALSNIKKSDPDVYLWVDAICINQKDDRERSNVVQHMGEIFAKAKSVYAWLGPIGRITTGADTGTLFTHLSDLGTLFWEHAGAAYTGKLNERSLDLDKILKMSLPALFRRFTNHQGQMGLFPTDEYTAFSCRAFWRRIWVLQEVFLAKDLHYLCGDCRLKSKHLAGAVILLENFQRYLIHGQDLSRELMKSANGHLERFVYGSPVFPDMHRVIIYTSIYPPDVVSLRIAMTNFCVKELPGGSSAMDPRDMIFGLLGFADDAERSYIRVNYSKSVQETYVAVTRAMIRNRFTDILAWAQPLDSKRIANLPSWVPDYSVTIYEGLCSQAQAKPWLPQFKACGKNDKYSDEKALQFDHLTLPVYGRRVDKVQWVGRLWFPRSSQGGKINFKSSENIGLEGLTRSVSYESLLSFLKEIQDFVERAEAIQRWSTGPRVGQGNRVEKPCFATDAKWRVPCCDQIVIDGRLVRGDLSTRARYDATLRGVEACIKNPQAKLPVAARAYAEALLRWVDKRPFLTMNGFVGLGPAHAEVGDTVAVLDGFTACYLLRRLINGHRLIGEAYVSGYMDGETIGSAPTDAGSSICEWFHLR</sequence>
<dbReference type="InterPro" id="IPR010730">
    <property type="entry name" value="HET"/>
</dbReference>
<feature type="coiled-coil region" evidence="1">
    <location>
        <begin position="208"/>
        <end position="238"/>
    </location>
</feature>
<dbReference type="InterPro" id="IPR052895">
    <property type="entry name" value="HetReg/Transcr_Mod"/>
</dbReference>
<dbReference type="Pfam" id="PF06985">
    <property type="entry name" value="HET"/>
    <property type="match status" value="1"/>
</dbReference>